<evidence type="ECO:0000313" key="3">
    <source>
        <dbReference type="Proteomes" id="UP000261600"/>
    </source>
</evidence>
<evidence type="ECO:0000313" key="2">
    <source>
        <dbReference type="Ensembl" id="ENSMALP00000014256.1"/>
    </source>
</evidence>
<dbReference type="AlphaFoldDB" id="A0A3Q3QJS5"/>
<feature type="region of interest" description="Disordered" evidence="1">
    <location>
        <begin position="19"/>
        <end position="46"/>
    </location>
</feature>
<name>A0A3Q3QJS5_MONAL</name>
<feature type="compositionally biased region" description="Low complexity" evidence="1">
    <location>
        <begin position="26"/>
        <end position="37"/>
    </location>
</feature>
<accession>A0A3Q3QJS5</accession>
<keyword evidence="3" id="KW-1185">Reference proteome</keyword>
<dbReference type="Ensembl" id="ENSMALT00000014560.1">
    <property type="protein sequence ID" value="ENSMALP00000014256.1"/>
    <property type="gene ID" value="ENSMALG00000010021.1"/>
</dbReference>
<reference evidence="2" key="1">
    <citation type="submission" date="2025-08" db="UniProtKB">
        <authorList>
            <consortium name="Ensembl"/>
        </authorList>
    </citation>
    <scope>IDENTIFICATION</scope>
</reference>
<evidence type="ECO:0000256" key="1">
    <source>
        <dbReference type="SAM" id="MobiDB-lite"/>
    </source>
</evidence>
<feature type="region of interest" description="Disordered" evidence="1">
    <location>
        <begin position="63"/>
        <end position="83"/>
    </location>
</feature>
<proteinExistence type="predicted"/>
<protein>
    <submittedName>
        <fullName evidence="2">Uncharacterized protein</fullName>
    </submittedName>
</protein>
<organism evidence="2 3">
    <name type="scientific">Monopterus albus</name>
    <name type="common">Swamp eel</name>
    <dbReference type="NCBI Taxonomy" id="43700"/>
    <lineage>
        <taxon>Eukaryota</taxon>
        <taxon>Metazoa</taxon>
        <taxon>Chordata</taxon>
        <taxon>Craniata</taxon>
        <taxon>Vertebrata</taxon>
        <taxon>Euteleostomi</taxon>
        <taxon>Actinopterygii</taxon>
        <taxon>Neopterygii</taxon>
        <taxon>Teleostei</taxon>
        <taxon>Neoteleostei</taxon>
        <taxon>Acanthomorphata</taxon>
        <taxon>Anabantaria</taxon>
        <taxon>Synbranchiformes</taxon>
        <taxon>Synbranchidae</taxon>
        <taxon>Monopterus</taxon>
    </lineage>
</organism>
<dbReference type="Proteomes" id="UP000261600">
    <property type="component" value="Unplaced"/>
</dbReference>
<reference evidence="2" key="2">
    <citation type="submission" date="2025-09" db="UniProtKB">
        <authorList>
            <consortium name="Ensembl"/>
        </authorList>
    </citation>
    <scope>IDENTIFICATION</scope>
</reference>
<sequence length="130" mass="14271">MDLLWRILAALSFDCFKDSRSPTKVSSSQTGSLESSSARGPRPATLPELYLLSPPEAPLVRPPLLRPLLRPDRQPGLRGHRRPVRLPLPHVQVHPAAGRPGTVLLWVLLWALQHPAAAAYREGARESVGV</sequence>